<evidence type="ECO:0000313" key="5">
    <source>
        <dbReference type="EnsemblProtists" id="EKX42837"/>
    </source>
</evidence>
<keyword evidence="6" id="KW-1185">Reference proteome</keyword>
<dbReference type="eggNOG" id="KOG0895">
    <property type="taxonomic scope" value="Eukaryota"/>
</dbReference>
<reference evidence="5" key="3">
    <citation type="submission" date="2015-06" db="UniProtKB">
        <authorList>
            <consortium name="EnsemblProtists"/>
        </authorList>
    </citation>
    <scope>IDENTIFICATION</scope>
</reference>
<dbReference type="Pfam" id="PF00179">
    <property type="entry name" value="UQ_con"/>
    <property type="match status" value="1"/>
</dbReference>
<dbReference type="SMART" id="SM00212">
    <property type="entry name" value="UBCc"/>
    <property type="match status" value="1"/>
</dbReference>
<dbReference type="Proteomes" id="UP000011087">
    <property type="component" value="Unassembled WGS sequence"/>
</dbReference>
<organism evidence="4">
    <name type="scientific">Guillardia theta (strain CCMP2712)</name>
    <name type="common">Cryptophyte</name>
    <dbReference type="NCBI Taxonomy" id="905079"/>
    <lineage>
        <taxon>Eukaryota</taxon>
        <taxon>Cryptophyceae</taxon>
        <taxon>Pyrenomonadales</taxon>
        <taxon>Geminigeraceae</taxon>
        <taxon>Guillardia</taxon>
    </lineage>
</organism>
<dbReference type="PANTHER" id="PTHR46116:SF39">
    <property type="entry name" value="BACULOVIRAL IAP REPEAT-CONTAINING PROTEIN 6"/>
    <property type="match status" value="1"/>
</dbReference>
<dbReference type="HOGENOM" id="CLU_025097_4_1_1"/>
<dbReference type="KEGG" id="gtt:GUITHDRAFT_61095"/>
<dbReference type="PaxDb" id="55529-EKX42837"/>
<dbReference type="PANTHER" id="PTHR46116">
    <property type="entry name" value="(E3-INDEPENDENT) E2 UBIQUITIN-CONJUGATING ENZYME"/>
    <property type="match status" value="1"/>
</dbReference>
<gene>
    <name evidence="4" type="ORF">GUITHDRAFT_61095</name>
</gene>
<dbReference type="SUPFAM" id="SSF54495">
    <property type="entry name" value="UBC-like"/>
    <property type="match status" value="1"/>
</dbReference>
<feature type="domain" description="UBC core" evidence="3">
    <location>
        <begin position="1"/>
        <end position="136"/>
    </location>
</feature>
<keyword evidence="2" id="KW-0833">Ubl conjugation pathway</keyword>
<reference evidence="6" key="2">
    <citation type="submission" date="2012-11" db="EMBL/GenBank/DDBJ databases">
        <authorList>
            <person name="Kuo A."/>
            <person name="Curtis B.A."/>
            <person name="Tanifuji G."/>
            <person name="Burki F."/>
            <person name="Gruber A."/>
            <person name="Irimia M."/>
            <person name="Maruyama S."/>
            <person name="Arias M.C."/>
            <person name="Ball S.G."/>
            <person name="Gile G.H."/>
            <person name="Hirakawa Y."/>
            <person name="Hopkins J.F."/>
            <person name="Rensing S.A."/>
            <person name="Schmutz J."/>
            <person name="Symeonidi A."/>
            <person name="Elias M."/>
            <person name="Eveleigh R.J."/>
            <person name="Herman E.K."/>
            <person name="Klute M.J."/>
            <person name="Nakayama T."/>
            <person name="Obornik M."/>
            <person name="Reyes-Prieto A."/>
            <person name="Armbrust E.V."/>
            <person name="Aves S.J."/>
            <person name="Beiko R.G."/>
            <person name="Coutinho P."/>
            <person name="Dacks J.B."/>
            <person name="Durnford D.G."/>
            <person name="Fast N.M."/>
            <person name="Green B.R."/>
            <person name="Grisdale C."/>
            <person name="Hempe F."/>
            <person name="Henrissat B."/>
            <person name="Hoppner M.P."/>
            <person name="Ishida K.-I."/>
            <person name="Kim E."/>
            <person name="Koreny L."/>
            <person name="Kroth P.G."/>
            <person name="Liu Y."/>
            <person name="Malik S.-B."/>
            <person name="Maier U.G."/>
            <person name="McRose D."/>
            <person name="Mock T."/>
            <person name="Neilson J.A."/>
            <person name="Onodera N.T."/>
            <person name="Poole A.M."/>
            <person name="Pritham E.J."/>
            <person name="Richards T.A."/>
            <person name="Rocap G."/>
            <person name="Roy S.W."/>
            <person name="Sarai C."/>
            <person name="Schaack S."/>
            <person name="Shirato S."/>
            <person name="Slamovits C.H."/>
            <person name="Spencer D.F."/>
            <person name="Suzuki S."/>
            <person name="Worden A.Z."/>
            <person name="Zauner S."/>
            <person name="Barry K."/>
            <person name="Bell C."/>
            <person name="Bharti A.K."/>
            <person name="Crow J.A."/>
            <person name="Grimwood J."/>
            <person name="Kramer R."/>
            <person name="Lindquist E."/>
            <person name="Lucas S."/>
            <person name="Salamov A."/>
            <person name="McFadden G.I."/>
            <person name="Lane C.E."/>
            <person name="Keeling P.J."/>
            <person name="Gray M.W."/>
            <person name="Grigoriev I.V."/>
            <person name="Archibald J.M."/>
        </authorList>
    </citation>
    <scope>NUCLEOTIDE SEQUENCE</scope>
    <source>
        <strain evidence="6">CCMP2712</strain>
    </source>
</reference>
<dbReference type="STRING" id="905079.L1J3G8"/>
<evidence type="ECO:0000256" key="1">
    <source>
        <dbReference type="ARBA" id="ARBA00022679"/>
    </source>
</evidence>
<evidence type="ECO:0000256" key="2">
    <source>
        <dbReference type="ARBA" id="ARBA00022786"/>
    </source>
</evidence>
<dbReference type="GO" id="GO:0016740">
    <property type="term" value="F:transferase activity"/>
    <property type="evidence" value="ECO:0007669"/>
    <property type="project" value="UniProtKB-KW"/>
</dbReference>
<reference evidence="4 6" key="1">
    <citation type="journal article" date="2012" name="Nature">
        <title>Algal genomes reveal evolutionary mosaicism and the fate of nucleomorphs.</title>
        <authorList>
            <consortium name="DOE Joint Genome Institute"/>
            <person name="Curtis B.A."/>
            <person name="Tanifuji G."/>
            <person name="Burki F."/>
            <person name="Gruber A."/>
            <person name="Irimia M."/>
            <person name="Maruyama S."/>
            <person name="Arias M.C."/>
            <person name="Ball S.G."/>
            <person name="Gile G.H."/>
            <person name="Hirakawa Y."/>
            <person name="Hopkins J.F."/>
            <person name="Kuo A."/>
            <person name="Rensing S.A."/>
            <person name="Schmutz J."/>
            <person name="Symeonidi A."/>
            <person name="Elias M."/>
            <person name="Eveleigh R.J."/>
            <person name="Herman E.K."/>
            <person name="Klute M.J."/>
            <person name="Nakayama T."/>
            <person name="Obornik M."/>
            <person name="Reyes-Prieto A."/>
            <person name="Armbrust E.V."/>
            <person name="Aves S.J."/>
            <person name="Beiko R.G."/>
            <person name="Coutinho P."/>
            <person name="Dacks J.B."/>
            <person name="Durnford D.G."/>
            <person name="Fast N.M."/>
            <person name="Green B.R."/>
            <person name="Grisdale C.J."/>
            <person name="Hempel F."/>
            <person name="Henrissat B."/>
            <person name="Hoppner M.P."/>
            <person name="Ishida K."/>
            <person name="Kim E."/>
            <person name="Koreny L."/>
            <person name="Kroth P.G."/>
            <person name="Liu Y."/>
            <person name="Malik S.B."/>
            <person name="Maier U.G."/>
            <person name="McRose D."/>
            <person name="Mock T."/>
            <person name="Neilson J.A."/>
            <person name="Onodera N.T."/>
            <person name="Poole A.M."/>
            <person name="Pritham E.J."/>
            <person name="Richards T.A."/>
            <person name="Rocap G."/>
            <person name="Roy S.W."/>
            <person name="Sarai C."/>
            <person name="Schaack S."/>
            <person name="Shirato S."/>
            <person name="Slamovits C.H."/>
            <person name="Spencer D.F."/>
            <person name="Suzuki S."/>
            <person name="Worden A.Z."/>
            <person name="Zauner S."/>
            <person name="Barry K."/>
            <person name="Bell C."/>
            <person name="Bharti A.K."/>
            <person name="Crow J.A."/>
            <person name="Grimwood J."/>
            <person name="Kramer R."/>
            <person name="Lindquist E."/>
            <person name="Lucas S."/>
            <person name="Salamov A."/>
            <person name="McFadden G.I."/>
            <person name="Lane C.E."/>
            <person name="Keeling P.J."/>
            <person name="Gray M.W."/>
            <person name="Grigoriev I.V."/>
            <person name="Archibald J.M."/>
        </authorList>
    </citation>
    <scope>NUCLEOTIDE SEQUENCE</scope>
    <source>
        <strain evidence="4 6">CCMP2712</strain>
    </source>
</reference>
<dbReference type="InterPro" id="IPR000608">
    <property type="entry name" value="UBC"/>
</dbReference>
<evidence type="ECO:0000313" key="4">
    <source>
        <dbReference type="EMBL" id="EKX42837.1"/>
    </source>
</evidence>
<name>L1J3G8_GUITC</name>
<dbReference type="OrthoDB" id="47801at2759"/>
<dbReference type="RefSeq" id="XP_005829817.1">
    <property type="nucleotide sequence ID" value="XM_005829760.1"/>
</dbReference>
<dbReference type="AlphaFoldDB" id="L1J3G8"/>
<evidence type="ECO:0000259" key="3">
    <source>
        <dbReference type="PROSITE" id="PS50127"/>
    </source>
</evidence>
<proteinExistence type="predicted"/>
<dbReference type="Gene3D" id="3.10.110.10">
    <property type="entry name" value="Ubiquitin Conjugating Enzyme"/>
    <property type="match status" value="1"/>
</dbReference>
<dbReference type="EnsemblProtists" id="EKX42837">
    <property type="protein sequence ID" value="EKX42837"/>
    <property type="gene ID" value="GUITHDRAFT_61095"/>
</dbReference>
<dbReference type="InterPro" id="IPR016135">
    <property type="entry name" value="UBQ-conjugating_enzyme/RWD"/>
</dbReference>
<feature type="non-terminal residue" evidence="4">
    <location>
        <position position="155"/>
    </location>
</feature>
<accession>L1J3G8</accession>
<dbReference type="GeneID" id="17299515"/>
<feature type="non-terminal residue" evidence="4">
    <location>
        <position position="1"/>
    </location>
</feature>
<dbReference type="OMA" id="AMIFCDH"/>
<sequence length="155" mass="17609">VRVDESRPELIKAMITGPEDTPYANGCFEFDILLPSDYPNAPPRVKHLTITGTSDKFNPNLYENGYVCLSLLGTWDRPSWIAEKSTVLQVLVSIQGLVFVKEPYYNEPGTEQSTYTQSSSQHYNRSVGFHTLNRAICHQILNPPADFRDVVFQHF</sequence>
<keyword evidence="1" id="KW-0808">Transferase</keyword>
<evidence type="ECO:0000313" key="6">
    <source>
        <dbReference type="Proteomes" id="UP000011087"/>
    </source>
</evidence>
<protein>
    <recommendedName>
        <fullName evidence="3">UBC core domain-containing protein</fullName>
    </recommendedName>
</protein>
<dbReference type="PROSITE" id="PS50127">
    <property type="entry name" value="UBC_2"/>
    <property type="match status" value="1"/>
</dbReference>
<dbReference type="EMBL" id="JH993014">
    <property type="protein sequence ID" value="EKX42837.1"/>
    <property type="molecule type" value="Genomic_DNA"/>
</dbReference>